<keyword evidence="1" id="KW-0012">Acyltransferase</keyword>
<evidence type="ECO:0000313" key="1">
    <source>
        <dbReference type="EMBL" id="QIG68435.1"/>
    </source>
</evidence>
<accession>A0A7S5QYY1</accession>
<sequence length="148" mass="17544">MHVRQLHQSDLEWVVEELRKLPSQSRYYADVPDDPEYVLEYFRSLEHFLTGSCIEEHGAFILGCYSKPWYADRLEAHEMILWVPEQWRGGRDALRLIRHWTNEMLTQPIHMIRAGHSLDITSAETTLRLYEMCGYTRNDYGGVTLRKT</sequence>
<keyword evidence="1" id="KW-0808">Transferase</keyword>
<dbReference type="InterPro" id="IPR016181">
    <property type="entry name" value="Acyl_CoA_acyltransferase"/>
</dbReference>
<gene>
    <name evidence="1" type="ORF">EVB62_033</name>
</gene>
<evidence type="ECO:0000313" key="2">
    <source>
        <dbReference type="Proteomes" id="UP000612664"/>
    </source>
</evidence>
<organism evidence="1 2">
    <name type="scientific">Rhizobium phage RHph_TM33</name>
    <dbReference type="NCBI Taxonomy" id="2509765"/>
    <lineage>
        <taxon>Viruses</taxon>
        <taxon>Duplodnaviria</taxon>
        <taxon>Heunggongvirae</taxon>
        <taxon>Uroviricota</taxon>
        <taxon>Caudoviricetes</taxon>
        <taxon>Autographivirales</taxon>
        <taxon>Dunnvirinae</taxon>
        <taxon>Cuernavacavirus</taxon>
        <taxon>Cuernavacavirus RHphTM33</taxon>
    </lineage>
</organism>
<dbReference type="Proteomes" id="UP000612664">
    <property type="component" value="Segment"/>
</dbReference>
<reference evidence="1 2" key="1">
    <citation type="submission" date="2020-01" db="EMBL/GenBank/DDBJ databases">
        <title>Patterns of diversity and host range of bacteriophage communities associated with bean-nodulatin bacteria.</title>
        <authorList>
            <person name="Vann Cauwenberghe J."/>
            <person name="Santamaria R.I."/>
            <person name="Bustos P."/>
            <person name="Juarez S."/>
            <person name="Gonzalez V."/>
        </authorList>
    </citation>
    <scope>NUCLEOTIDE SEQUENCE [LARGE SCALE GENOMIC DNA]</scope>
    <source>
        <strain evidence="2">RHph</strain>
    </source>
</reference>
<dbReference type="EMBL" id="MN988492">
    <property type="protein sequence ID" value="QIG68435.1"/>
    <property type="molecule type" value="Genomic_DNA"/>
</dbReference>
<proteinExistence type="predicted"/>
<dbReference type="GO" id="GO:0016746">
    <property type="term" value="F:acyltransferase activity"/>
    <property type="evidence" value="ECO:0007669"/>
    <property type="project" value="UniProtKB-KW"/>
</dbReference>
<protein>
    <submittedName>
        <fullName evidence="1">N-acyltransferase protein</fullName>
    </submittedName>
</protein>
<dbReference type="SUPFAM" id="SSF55729">
    <property type="entry name" value="Acyl-CoA N-acyltransferases (Nat)"/>
    <property type="match status" value="1"/>
</dbReference>
<dbReference type="Gene3D" id="3.40.630.30">
    <property type="match status" value="1"/>
</dbReference>
<keyword evidence="2" id="KW-1185">Reference proteome</keyword>
<name>A0A7S5QYY1_9CAUD</name>